<evidence type="ECO:0000259" key="1">
    <source>
        <dbReference type="Pfam" id="PF13524"/>
    </source>
</evidence>
<name>A0ABT9YJ39_9BACI</name>
<feature type="domain" description="Spore protein YkvP/CgeB glycosyl transferase-like" evidence="1">
    <location>
        <begin position="160"/>
        <end position="313"/>
    </location>
</feature>
<comment type="caution">
    <text evidence="2">The sequence shown here is derived from an EMBL/GenBank/DDBJ whole genome shotgun (WGS) entry which is preliminary data.</text>
</comment>
<organism evidence="2 3">
    <name type="scientific">Alkalicoccobacillus murimartini</name>
    <dbReference type="NCBI Taxonomy" id="171685"/>
    <lineage>
        <taxon>Bacteria</taxon>
        <taxon>Bacillati</taxon>
        <taxon>Bacillota</taxon>
        <taxon>Bacilli</taxon>
        <taxon>Bacillales</taxon>
        <taxon>Bacillaceae</taxon>
        <taxon>Alkalicoccobacillus</taxon>
    </lineage>
</organism>
<keyword evidence="3" id="KW-1185">Reference proteome</keyword>
<evidence type="ECO:0000313" key="3">
    <source>
        <dbReference type="Proteomes" id="UP001225034"/>
    </source>
</evidence>
<sequence>MKILFLSSGYKGAYPYIEESLTKAFQQHSITLCKKQCVSTLDELRLKQHCIAEKPDMIFTLLGYQLHESFLQWSKDQHIRVVIWLTEDPYMSDLSLKVAPYASHVVTIEKKAHLYYESLGYKSLHLPLGADYSIFKPMVPQPTKKSDLCFIGYPYPERVKLIKLLAKKLPITITVAGNWYQHSLPKNVHKAALWLTPTQTAEYYSSTKIVLNSYRRLSQPENKNERALEGISPNNRVFEVAGCKVCQISEAREDWTSWFREKDIALFSSGDELIEKVEHLLQAPDQRELYATNSYQTAVANHSYAHRVNTLLEWLTH</sequence>
<reference evidence="2 3" key="1">
    <citation type="submission" date="2023-07" db="EMBL/GenBank/DDBJ databases">
        <title>Genomic Encyclopedia of Type Strains, Phase IV (KMG-IV): sequencing the most valuable type-strain genomes for metagenomic binning, comparative biology and taxonomic classification.</title>
        <authorList>
            <person name="Goeker M."/>
        </authorList>
    </citation>
    <scope>NUCLEOTIDE SEQUENCE [LARGE SCALE GENOMIC DNA]</scope>
    <source>
        <strain evidence="2 3">DSM 19154</strain>
    </source>
</reference>
<accession>A0ABT9YJ39</accession>
<dbReference type="EMBL" id="JAUSUA010000004">
    <property type="protein sequence ID" value="MDQ0207873.1"/>
    <property type="molecule type" value="Genomic_DNA"/>
</dbReference>
<dbReference type="Proteomes" id="UP001225034">
    <property type="component" value="Unassembled WGS sequence"/>
</dbReference>
<dbReference type="RefSeq" id="WP_306983515.1">
    <property type="nucleotide sequence ID" value="NZ_JAUSUA010000004.1"/>
</dbReference>
<dbReference type="SUPFAM" id="SSF53756">
    <property type="entry name" value="UDP-Glycosyltransferase/glycogen phosphorylase"/>
    <property type="match status" value="1"/>
</dbReference>
<evidence type="ECO:0000313" key="2">
    <source>
        <dbReference type="EMBL" id="MDQ0207873.1"/>
    </source>
</evidence>
<proteinExistence type="predicted"/>
<gene>
    <name evidence="2" type="ORF">J2S05_002682</name>
</gene>
<dbReference type="Pfam" id="PF13524">
    <property type="entry name" value="Glyco_trans_1_2"/>
    <property type="match status" value="1"/>
</dbReference>
<protein>
    <submittedName>
        <fullName evidence="2">Spore maturation protein CgeB</fullName>
    </submittedName>
</protein>
<dbReference type="InterPro" id="IPR055259">
    <property type="entry name" value="YkvP/CgeB_Glyco_trans-like"/>
</dbReference>